<dbReference type="Pfam" id="PF07494">
    <property type="entry name" value="Reg_prop"/>
    <property type="match status" value="2"/>
</dbReference>
<dbReference type="GO" id="GO:0016020">
    <property type="term" value="C:membrane"/>
    <property type="evidence" value="ECO:0007669"/>
    <property type="project" value="InterPro"/>
</dbReference>
<dbReference type="PROSITE" id="PS50109">
    <property type="entry name" value="HIS_KIN"/>
    <property type="match status" value="1"/>
</dbReference>
<keyword evidence="7" id="KW-0067">ATP-binding</keyword>
<dbReference type="Proteomes" id="UP000536509">
    <property type="component" value="Unassembled WGS sequence"/>
</dbReference>
<keyword evidence="9" id="KW-0812">Transmembrane</keyword>
<dbReference type="InterPro" id="IPR011110">
    <property type="entry name" value="Reg_prop"/>
</dbReference>
<protein>
    <recommendedName>
        <fullName evidence="2">histidine kinase</fullName>
        <ecNumber evidence="2">2.7.13.3</ecNumber>
    </recommendedName>
</protein>
<dbReference type="InterPro" id="IPR050482">
    <property type="entry name" value="Sensor_HK_TwoCompSys"/>
</dbReference>
<evidence type="ECO:0000256" key="3">
    <source>
        <dbReference type="ARBA" id="ARBA00022553"/>
    </source>
</evidence>
<evidence type="ECO:0000256" key="2">
    <source>
        <dbReference type="ARBA" id="ARBA00012438"/>
    </source>
</evidence>
<evidence type="ECO:0000256" key="9">
    <source>
        <dbReference type="SAM" id="Phobius"/>
    </source>
</evidence>
<dbReference type="RefSeq" id="WP_171223268.1">
    <property type="nucleotide sequence ID" value="NZ_CP121446.1"/>
</dbReference>
<dbReference type="AlphaFoldDB" id="A0A7Y3RAX4"/>
<evidence type="ECO:0000259" key="11">
    <source>
        <dbReference type="PROSITE" id="PS50109"/>
    </source>
</evidence>
<dbReference type="Gene3D" id="1.20.5.1930">
    <property type="match status" value="1"/>
</dbReference>
<dbReference type="GO" id="GO:0000155">
    <property type="term" value="F:phosphorelay sensor kinase activity"/>
    <property type="evidence" value="ECO:0007669"/>
    <property type="project" value="InterPro"/>
</dbReference>
<dbReference type="Gene3D" id="2.60.40.10">
    <property type="entry name" value="Immunoglobulins"/>
    <property type="match status" value="1"/>
</dbReference>
<dbReference type="Pfam" id="PF02518">
    <property type="entry name" value="HATPase_c"/>
    <property type="match status" value="1"/>
</dbReference>
<sequence>MLQKITFIAFLLGFTISLQSQNADYIFKNYDTQDGLCDNNINSILEDQKGFIWIGTREGLSRFDGAEFHNFYFAQNQANSESYSWLHNLDYNRILLLVNYKLSVLNTTNQTLSTVQHFKDQKIIGIKKLNANLFALNLSDHFILINNQLKKVGVIKLKGKIYNHIFIESLSDNRLIIGNCFDYYQYDLSTQKLSTMTINMKQYQRGNFGLFELKFVDVEDQKIYIGDYFSGLYVFDYKGKLLRQFKYPEVSSPNFITFLKDRQKALWIGTYKGINRLKNGKIEVIRHFDENDLSLKSDLTTSFLLDRNNNIWVGTNQGLSVYKSKSNSNVKKITITNPSELEINTIAFAGNELFAGSYLGKIYKINPETKKINVLNTEIQNWGIYPYNEKLYISGAHKNNEVWYYDLKTRLFSKAETLKKQFPITDIITLVFQHSNGDFWYSGNAGGGFVRKLAQNNKLITYYKDDKGNPLFASSYYSNVFEDADKNLWFGVNRSNLLLQWNYKTNTFKEINFNDYKEDKNYFIGGITGLKKDRSNFIWVSFEGGGIVKYNPRNHTIKNYNLSNGLNSNYIGDIEFDNQDRLWVLTSKGVGCLDTKTNIFYPMDIWNGFTDNPTNYSMLKMNSTTNKMWIGAKNKLYCFDPDIVLKEKRISTKIYLEYLRNNKINADISKHSFDFNPNENNLEFRLVAVDIETGKNLEYSYQLKGLSHQWHDIKSNRTIFFQKLKAGTYTFNARVRSKGSQEWIYLSKPYSFTIAEYWYQTWWFILLSSILFAMLVWYVIAFNFKKRLEKQKAVEEERNRIAADMHDDLGSGLTKITYLSQMALQKEDNKSLLTNIKNTSTELVESMSEIIWAMKEENNSWEELLSYIKLYAQEYCENNQLTVTFDYPDDQMNFKIIGEVRRHIFLSVKECLHNIVKHSEAKKVTITIQKNNFIIITIHDDGKGINSEQGKVLGGNGLKNIRQRMEKIKAQFDIQNNHGTTVLFKIPY</sequence>
<dbReference type="InterPro" id="IPR015943">
    <property type="entry name" value="WD40/YVTN_repeat-like_dom_sf"/>
</dbReference>
<dbReference type="PANTHER" id="PTHR24421:SF10">
    <property type="entry name" value="NITRATE_NITRITE SENSOR PROTEIN NARQ"/>
    <property type="match status" value="1"/>
</dbReference>
<keyword evidence="8" id="KW-0902">Two-component regulatory system</keyword>
<proteinExistence type="predicted"/>
<evidence type="ECO:0000256" key="7">
    <source>
        <dbReference type="ARBA" id="ARBA00022840"/>
    </source>
</evidence>
<dbReference type="CDD" id="cd16917">
    <property type="entry name" value="HATPase_UhpB-NarQ-NarX-like"/>
    <property type="match status" value="1"/>
</dbReference>
<evidence type="ECO:0000256" key="8">
    <source>
        <dbReference type="ARBA" id="ARBA00023012"/>
    </source>
</evidence>
<evidence type="ECO:0000256" key="5">
    <source>
        <dbReference type="ARBA" id="ARBA00022741"/>
    </source>
</evidence>
<comment type="catalytic activity">
    <reaction evidence="1">
        <text>ATP + protein L-histidine = ADP + protein N-phospho-L-histidine.</text>
        <dbReference type="EC" id="2.7.13.3"/>
    </reaction>
</comment>
<keyword evidence="6" id="KW-0418">Kinase</keyword>
<evidence type="ECO:0000313" key="13">
    <source>
        <dbReference type="Proteomes" id="UP000536509"/>
    </source>
</evidence>
<dbReference type="EMBL" id="JABEVX010000010">
    <property type="protein sequence ID" value="NNT73106.1"/>
    <property type="molecule type" value="Genomic_DNA"/>
</dbReference>
<keyword evidence="4" id="KW-0808">Transferase</keyword>
<feature type="signal peptide" evidence="10">
    <location>
        <begin position="1"/>
        <end position="22"/>
    </location>
</feature>
<dbReference type="Gene3D" id="2.130.10.10">
    <property type="entry name" value="YVTN repeat-like/Quinoprotein amine dehydrogenase"/>
    <property type="match status" value="3"/>
</dbReference>
<dbReference type="Pfam" id="PF07495">
    <property type="entry name" value="Y_Y_Y"/>
    <property type="match status" value="1"/>
</dbReference>
<feature type="domain" description="Histidine kinase" evidence="11">
    <location>
        <begin position="804"/>
        <end position="988"/>
    </location>
</feature>
<gene>
    <name evidence="12" type="ORF">HKT18_12850</name>
</gene>
<comment type="caution">
    <text evidence="12">The sequence shown here is derived from an EMBL/GenBank/DDBJ whole genome shotgun (WGS) entry which is preliminary data.</text>
</comment>
<dbReference type="SUPFAM" id="SSF55874">
    <property type="entry name" value="ATPase domain of HSP90 chaperone/DNA topoisomerase II/histidine kinase"/>
    <property type="match status" value="1"/>
</dbReference>
<evidence type="ECO:0000256" key="1">
    <source>
        <dbReference type="ARBA" id="ARBA00000085"/>
    </source>
</evidence>
<dbReference type="InterPro" id="IPR005467">
    <property type="entry name" value="His_kinase_dom"/>
</dbReference>
<accession>A0A7Y3RAX4</accession>
<feature type="transmembrane region" description="Helical" evidence="9">
    <location>
        <begin position="762"/>
        <end position="782"/>
    </location>
</feature>
<evidence type="ECO:0000313" key="12">
    <source>
        <dbReference type="EMBL" id="NNT73106.1"/>
    </source>
</evidence>
<feature type="chain" id="PRO_5031202457" description="histidine kinase" evidence="10">
    <location>
        <begin position="23"/>
        <end position="988"/>
    </location>
</feature>
<dbReference type="Gene3D" id="3.30.565.10">
    <property type="entry name" value="Histidine kinase-like ATPase, C-terminal domain"/>
    <property type="match status" value="1"/>
</dbReference>
<dbReference type="SUPFAM" id="SSF63829">
    <property type="entry name" value="Calcium-dependent phosphotriesterase"/>
    <property type="match status" value="2"/>
</dbReference>
<dbReference type="GO" id="GO:0046983">
    <property type="term" value="F:protein dimerization activity"/>
    <property type="evidence" value="ECO:0007669"/>
    <property type="project" value="InterPro"/>
</dbReference>
<dbReference type="InterPro" id="IPR003594">
    <property type="entry name" value="HATPase_dom"/>
</dbReference>
<name>A0A7Y3RAX4_9FLAO</name>
<evidence type="ECO:0000256" key="6">
    <source>
        <dbReference type="ARBA" id="ARBA00022777"/>
    </source>
</evidence>
<keyword evidence="10" id="KW-0732">Signal</keyword>
<dbReference type="Pfam" id="PF07730">
    <property type="entry name" value="HisKA_3"/>
    <property type="match status" value="1"/>
</dbReference>
<reference evidence="12 13" key="1">
    <citation type="submission" date="2020-05" db="EMBL/GenBank/DDBJ databases">
        <title>Draft genome of Flavobacterium sp. IMCC34852.</title>
        <authorList>
            <person name="Song J."/>
            <person name="Cho J.-C."/>
        </authorList>
    </citation>
    <scope>NUCLEOTIDE SEQUENCE [LARGE SCALE GENOMIC DNA]</scope>
    <source>
        <strain evidence="12 13">IMCC34852</strain>
    </source>
</reference>
<dbReference type="SUPFAM" id="SSF101898">
    <property type="entry name" value="NHL repeat"/>
    <property type="match status" value="1"/>
</dbReference>
<keyword evidence="9" id="KW-1133">Transmembrane helix</keyword>
<keyword evidence="3" id="KW-0597">Phosphoprotein</keyword>
<organism evidence="12 13">
    <name type="scientific">Flavobacterium rivulicola</name>
    <dbReference type="NCBI Taxonomy" id="2732161"/>
    <lineage>
        <taxon>Bacteria</taxon>
        <taxon>Pseudomonadati</taxon>
        <taxon>Bacteroidota</taxon>
        <taxon>Flavobacteriia</taxon>
        <taxon>Flavobacteriales</taxon>
        <taxon>Flavobacteriaceae</taxon>
        <taxon>Flavobacterium</taxon>
    </lineage>
</organism>
<dbReference type="GO" id="GO:0005524">
    <property type="term" value="F:ATP binding"/>
    <property type="evidence" value="ECO:0007669"/>
    <property type="project" value="UniProtKB-KW"/>
</dbReference>
<dbReference type="InterPro" id="IPR013783">
    <property type="entry name" value="Ig-like_fold"/>
</dbReference>
<dbReference type="InterPro" id="IPR011712">
    <property type="entry name" value="Sig_transdc_His_kin_sub3_dim/P"/>
</dbReference>
<keyword evidence="9" id="KW-0472">Membrane</keyword>
<dbReference type="EC" id="2.7.13.3" evidence="2"/>
<dbReference type="InterPro" id="IPR036890">
    <property type="entry name" value="HATPase_C_sf"/>
</dbReference>
<dbReference type="PANTHER" id="PTHR24421">
    <property type="entry name" value="NITRATE/NITRITE SENSOR PROTEIN NARX-RELATED"/>
    <property type="match status" value="1"/>
</dbReference>
<evidence type="ECO:0000256" key="10">
    <source>
        <dbReference type="SAM" id="SignalP"/>
    </source>
</evidence>
<keyword evidence="13" id="KW-1185">Reference proteome</keyword>
<keyword evidence="5" id="KW-0547">Nucleotide-binding</keyword>
<evidence type="ECO:0000256" key="4">
    <source>
        <dbReference type="ARBA" id="ARBA00022679"/>
    </source>
</evidence>
<dbReference type="InterPro" id="IPR011123">
    <property type="entry name" value="Y_Y_Y"/>
</dbReference>